<feature type="repeat" description="NHL" evidence="2">
    <location>
        <begin position="595"/>
        <end position="634"/>
    </location>
</feature>
<dbReference type="PROSITE" id="PS51125">
    <property type="entry name" value="NHL"/>
    <property type="match status" value="3"/>
</dbReference>
<dbReference type="EMBL" id="JBEGDP010000003">
    <property type="protein sequence ID" value="MEQ7846423.1"/>
    <property type="molecule type" value="Genomic_DNA"/>
</dbReference>
<feature type="repeat" description="NHL" evidence="2">
    <location>
        <begin position="359"/>
        <end position="393"/>
    </location>
</feature>
<dbReference type="SUPFAM" id="SSF75011">
    <property type="entry name" value="3-carboxy-cis,cis-mucoante lactonizing enzyme"/>
    <property type="match status" value="1"/>
</dbReference>
<dbReference type="InterPro" id="IPR013783">
    <property type="entry name" value="Ig-like_fold"/>
</dbReference>
<name>A0ABV1NV78_9ACTN</name>
<organism evidence="4 5">
    <name type="scientific">Nocardioides kribbensis</name>
    <dbReference type="NCBI Taxonomy" id="305517"/>
    <lineage>
        <taxon>Bacteria</taxon>
        <taxon>Bacillati</taxon>
        <taxon>Actinomycetota</taxon>
        <taxon>Actinomycetes</taxon>
        <taxon>Propionibacteriales</taxon>
        <taxon>Nocardioidaceae</taxon>
        <taxon>Nocardioides</taxon>
    </lineage>
</organism>
<dbReference type="InterPro" id="IPR011042">
    <property type="entry name" value="6-blade_b-propeller_TolB-like"/>
</dbReference>
<feature type="repeat" description="NHL" evidence="2">
    <location>
        <begin position="299"/>
        <end position="342"/>
    </location>
</feature>
<gene>
    <name evidence="4" type="ORF">V6R90_03965</name>
</gene>
<proteinExistence type="predicted"/>
<evidence type="ECO:0000256" key="1">
    <source>
        <dbReference type="ARBA" id="ARBA00022737"/>
    </source>
</evidence>
<dbReference type="SUPFAM" id="SSF101898">
    <property type="entry name" value="NHL repeat"/>
    <property type="match status" value="1"/>
</dbReference>
<reference evidence="4 5" key="1">
    <citation type="submission" date="2024-02" db="EMBL/GenBank/DDBJ databases">
        <title>Full genome sequence of Nocardioides kribbensis.</title>
        <authorList>
            <person name="Poletto B.L."/>
            <person name="Silva G."/>
            <person name="Galante D."/>
            <person name="Campos K.R."/>
            <person name="Santos M.B.N."/>
            <person name="Sacchi C.T."/>
        </authorList>
    </citation>
    <scope>NUCLEOTIDE SEQUENCE [LARGE SCALE GENOMIC DNA]</scope>
    <source>
        <strain evidence="4 5">O4R</strain>
    </source>
</reference>
<feature type="region of interest" description="Disordered" evidence="3">
    <location>
        <begin position="346"/>
        <end position="365"/>
    </location>
</feature>
<dbReference type="Gene3D" id="2.120.10.30">
    <property type="entry name" value="TolB, C-terminal domain"/>
    <property type="match status" value="3"/>
</dbReference>
<evidence type="ECO:0000313" key="5">
    <source>
        <dbReference type="Proteomes" id="UP001482520"/>
    </source>
</evidence>
<feature type="region of interest" description="Disordered" evidence="3">
    <location>
        <begin position="741"/>
        <end position="767"/>
    </location>
</feature>
<dbReference type="RefSeq" id="WP_349803858.1">
    <property type="nucleotide sequence ID" value="NZ_JBEGDP010000003.1"/>
</dbReference>
<dbReference type="SUPFAM" id="SSF63825">
    <property type="entry name" value="YWTD domain"/>
    <property type="match status" value="1"/>
</dbReference>
<evidence type="ECO:0000313" key="4">
    <source>
        <dbReference type="EMBL" id="MEQ7846423.1"/>
    </source>
</evidence>
<sequence length="990" mass="103905">MKPVARRAVTGALVALLALALPLLPLLPAPGPHRAGIGSGAAAAAEPWKPPALVRTIGGTGRASLFPWGLAWNPVSQRWIVGDYFNYQVRTFDADWRSTGVLPQPSAASGDPESVLASVAVDPRTGETYVGKPKPDTLAHYAADGTRLPDVVVDPTSGSQTYTAWVTVDDEGYVWVLDSHLWNTDADPSRLIRLAPGGGAQVSSWDLSFPGQKPGQFYGIDVGSDGRVYLADAVNRRVQVLSPDGTLIRSIGTSGEADVPGALSGDLRSVVVDDEAGRLYVVDAVQDQVEVFDLDGRPLLQIGGHGTEPGRLVAPRQLAFGPEGDLWVSEYGNYRIQAFDPLTGASRGVEPTPLPERPGGQLGQPRDVGVDPATGEVWVADSWNQRFCRYAADGTWTGCWGGRGNTPPYGVKYPRGIAVDAARDRVWVSNNAGGTIFVYDDEAGFLFQVGEEGNRRNNEPGMLEKPFGMAFGSGYAYVADPGSTYENSSAQVKVLAADTGAQVATIARNARTVAVDEATGLVYVADTGTNQQKIYVYGPTGGPALRSFGGRGTAAGKFTGLWGVTVSDGVVYATDEAQSRVQAFTTGGAFLGRWGSVGSGPLQLRNPAGITHDAAGLLYVADSSNDRVVVLDPGRARPAYLFSRPTLTLTSPATGSVTPGPVVVEGLAGDDRSLASVEVSVRDRATGLWWDPTTATWATAQTWGLAPWSGSPTSARWRWVFPGAETDHDYHLEARARDADGTVSAPVRSTEVSVREPDPVVPSTTVTPPGTTLLPGTVALSGDAGDDRGVAAVRWAVQHVRSGRWWTGSAWAVDPTWSTATLAAPGATSTGWSATWTPPAAERYVVVARAVDTGGGEDPVGASASFVVDLAEPDRTGAETRVTSPTAGQVLPPGDVVLAGRATDLSGVGWVDVALQDRATGLWWDAATGAWGPFTWNDGASTPAARFASPTTWSWTWPALAPGAYRMGARARDGGGRADATPAWVDVSVG</sequence>
<evidence type="ECO:0000256" key="2">
    <source>
        <dbReference type="PROSITE-ProRule" id="PRU00504"/>
    </source>
</evidence>
<evidence type="ECO:0000256" key="3">
    <source>
        <dbReference type="SAM" id="MobiDB-lite"/>
    </source>
</evidence>
<dbReference type="PANTHER" id="PTHR24104:SF25">
    <property type="entry name" value="PROTEIN LIN-41"/>
    <property type="match status" value="1"/>
</dbReference>
<protein>
    <submittedName>
        <fullName evidence="4">NHL repeat-containing protein</fullName>
    </submittedName>
</protein>
<dbReference type="Proteomes" id="UP001482520">
    <property type="component" value="Unassembled WGS sequence"/>
</dbReference>
<dbReference type="CDD" id="cd05819">
    <property type="entry name" value="NHL"/>
    <property type="match status" value="2"/>
</dbReference>
<comment type="caution">
    <text evidence="4">The sequence shown here is derived from an EMBL/GenBank/DDBJ whole genome shotgun (WGS) entry which is preliminary data.</text>
</comment>
<keyword evidence="1" id="KW-0677">Repeat</keyword>
<accession>A0ABV1NV78</accession>
<dbReference type="InterPro" id="IPR050952">
    <property type="entry name" value="TRIM-NHL_E3_ligases"/>
</dbReference>
<dbReference type="Gene3D" id="2.60.40.10">
    <property type="entry name" value="Immunoglobulins"/>
    <property type="match status" value="2"/>
</dbReference>
<dbReference type="PANTHER" id="PTHR24104">
    <property type="entry name" value="E3 UBIQUITIN-PROTEIN LIGASE NHLRC1-RELATED"/>
    <property type="match status" value="1"/>
</dbReference>
<keyword evidence="5" id="KW-1185">Reference proteome</keyword>
<dbReference type="InterPro" id="IPR001258">
    <property type="entry name" value="NHL_repeat"/>
</dbReference>